<dbReference type="EMBL" id="RWGY01000009">
    <property type="protein sequence ID" value="TVU34843.1"/>
    <property type="molecule type" value="Genomic_DNA"/>
</dbReference>
<feature type="compositionally biased region" description="Basic and acidic residues" evidence="1">
    <location>
        <begin position="159"/>
        <end position="172"/>
    </location>
</feature>
<name>A0A5J9VFL7_9POAL</name>
<dbReference type="AlphaFoldDB" id="A0A5J9VFL7"/>
<evidence type="ECO:0000256" key="1">
    <source>
        <dbReference type="SAM" id="MobiDB-lite"/>
    </source>
</evidence>
<proteinExistence type="predicted"/>
<feature type="non-terminal residue" evidence="2">
    <location>
        <position position="595"/>
    </location>
</feature>
<feature type="region of interest" description="Disordered" evidence="1">
    <location>
        <begin position="323"/>
        <end position="410"/>
    </location>
</feature>
<feature type="compositionally biased region" description="Basic and acidic residues" evidence="1">
    <location>
        <begin position="33"/>
        <end position="42"/>
    </location>
</feature>
<feature type="compositionally biased region" description="Basic and acidic residues" evidence="1">
    <location>
        <begin position="127"/>
        <end position="149"/>
    </location>
</feature>
<evidence type="ECO:0000313" key="2">
    <source>
        <dbReference type="EMBL" id="TVU34843.1"/>
    </source>
</evidence>
<dbReference type="Proteomes" id="UP000324897">
    <property type="component" value="Unassembled WGS sequence"/>
</dbReference>
<feature type="compositionally biased region" description="Basic and acidic residues" evidence="1">
    <location>
        <begin position="350"/>
        <end position="365"/>
    </location>
</feature>
<comment type="caution">
    <text evidence="2">The sequence shown here is derived from an EMBL/GenBank/DDBJ whole genome shotgun (WGS) entry which is preliminary data.</text>
</comment>
<protein>
    <submittedName>
        <fullName evidence="2">Uncharacterized protein</fullName>
    </submittedName>
</protein>
<feature type="compositionally biased region" description="Basic and acidic residues" evidence="1">
    <location>
        <begin position="384"/>
        <end position="398"/>
    </location>
</feature>
<evidence type="ECO:0000313" key="3">
    <source>
        <dbReference type="Proteomes" id="UP000324897"/>
    </source>
</evidence>
<gene>
    <name evidence="2" type="ORF">EJB05_16696</name>
</gene>
<accession>A0A5J9VFL7</accession>
<keyword evidence="3" id="KW-1185">Reference proteome</keyword>
<feature type="non-terminal residue" evidence="2">
    <location>
        <position position="1"/>
    </location>
</feature>
<organism evidence="2 3">
    <name type="scientific">Eragrostis curvula</name>
    <name type="common">weeping love grass</name>
    <dbReference type="NCBI Taxonomy" id="38414"/>
    <lineage>
        <taxon>Eukaryota</taxon>
        <taxon>Viridiplantae</taxon>
        <taxon>Streptophyta</taxon>
        <taxon>Embryophyta</taxon>
        <taxon>Tracheophyta</taxon>
        <taxon>Spermatophyta</taxon>
        <taxon>Magnoliopsida</taxon>
        <taxon>Liliopsida</taxon>
        <taxon>Poales</taxon>
        <taxon>Poaceae</taxon>
        <taxon>PACMAD clade</taxon>
        <taxon>Chloridoideae</taxon>
        <taxon>Eragrostideae</taxon>
        <taxon>Eragrostidinae</taxon>
        <taxon>Eragrostis</taxon>
    </lineage>
</organism>
<feature type="compositionally biased region" description="Acidic residues" evidence="1">
    <location>
        <begin position="323"/>
        <end position="333"/>
    </location>
</feature>
<reference evidence="2 3" key="1">
    <citation type="journal article" date="2019" name="Sci. Rep.">
        <title>A high-quality genome of Eragrostis curvula grass provides insights into Poaceae evolution and supports new strategies to enhance forage quality.</title>
        <authorList>
            <person name="Carballo J."/>
            <person name="Santos B.A.C.M."/>
            <person name="Zappacosta D."/>
            <person name="Garbus I."/>
            <person name="Selva J.P."/>
            <person name="Gallo C.A."/>
            <person name="Diaz A."/>
            <person name="Albertini E."/>
            <person name="Caccamo M."/>
            <person name="Echenique V."/>
        </authorList>
    </citation>
    <scope>NUCLEOTIDE SEQUENCE [LARGE SCALE GENOMIC DNA]</scope>
    <source>
        <strain evidence="3">cv. Victoria</strain>
        <tissue evidence="2">Leaf</tissue>
    </source>
</reference>
<sequence>LPPFCHRRRASTLRRLSRRPEPFVYVAPVELPRPPHEHQRHERASHRGGGDDEERPPEAVHADARLVCTGERPSVLPGRLGVVDPPYDAHVEHVDADGAGDGDEVVERGVALEPEQLGDDGVQQRPLRAEAEADEHGRQVERAPRRAERDEDVAGAGGEQHRREHERPRDPAPRQQQRLRGVPGGDAAGVVPDADEGDEGVDGLGRVAQRLPDLAHAVDRRQRPAGAAGDGREQHQHVHAHQRLRDGVVLPVRRRAERVAQEGPEARRRRRRRRLRFISCFVDDGHRRQGGGGGCFLDDGRRLAQGLLDLELLLDPVLLLDEDNEREEEEDEEPGGRRGVGGARKAGLPLHDDHDEDVRGERDGDVEQAEEDAAAANISILTVIRRDDADGAEERDGDGGGQPGDEQDERLGVSAAVEREVELREDGAAEADVSLEQPQHGAAAALGKVADAGDERAGTRERLRVGPRAYVGAHEPHRRPRHAAGEGEVHHEVAGQVHGGADGEHGRRRRYFVEQPRGDAHVAAQVLEEGQRGDGALTPNAYVAPDADRISRHANSVNHRPVSTCRANCAVSTSAATPPLNADAMAQVSTCVLSV</sequence>
<feature type="region of interest" description="Disordered" evidence="1">
    <location>
        <begin position="27"/>
        <end position="58"/>
    </location>
</feature>
<feature type="region of interest" description="Disordered" evidence="1">
    <location>
        <begin position="112"/>
        <end position="243"/>
    </location>
</feature>